<evidence type="ECO:0000313" key="9">
    <source>
        <dbReference type="EMBL" id="UZE96756.1"/>
    </source>
</evidence>
<evidence type="ECO:0000256" key="4">
    <source>
        <dbReference type="ARBA" id="ARBA00022630"/>
    </source>
</evidence>
<keyword evidence="10" id="KW-1185">Reference proteome</keyword>
<dbReference type="InterPro" id="IPR036188">
    <property type="entry name" value="FAD/NAD-bd_sf"/>
</dbReference>
<dbReference type="Proteomes" id="UP001163739">
    <property type="component" value="Chromosome"/>
</dbReference>
<dbReference type="PANTHER" id="PTHR43876">
    <property type="entry name" value="UBIQUINONE BIOSYNTHESIS MONOOXYGENASE COQ6, MITOCHONDRIAL"/>
    <property type="match status" value="1"/>
</dbReference>
<sequence>MSSIKHSYDIVIVGGGMVGATLACALAKTAYSVAVVEGQSLGCLIAGGSVSPNDVAGSQTEQRAVDQYCPRVSALTVASQTFLDNLGIWPRMLEKRVSPYQEMKVWDGDGTASIEFSAAELYQPALGHIVENSITVTSVYEQLQCHDNITLLTGERIRQVELTGERPVLVLESDVQISATLVVAADGANSLIRKVSGLPTREWDYQHHAIVATVKTEKHNEKTAWQRFMNTGPLAFLPLAADPLGCDATASHYSSIVWSAVPERAKELMALSDDVFCQELGRSFEHRLGRIEAVSKRYSIPLRQRHAKQYVTSNIALVGDAAHTIHPLAGQGVNLGLQDVAVLADELIKGSVQGLAANDSLMLKRYQRRRMGPNLAMMGLMEGFKQLFSQDSLAVRLLRNTGMRWLNSRSFLKNQIVSQAMGLDGKVP</sequence>
<comment type="cofactor">
    <cofactor evidence="1">
        <name>FAD</name>
        <dbReference type="ChEBI" id="CHEBI:57692"/>
    </cofactor>
</comment>
<dbReference type="PROSITE" id="PS01304">
    <property type="entry name" value="UBIH"/>
    <property type="match status" value="1"/>
</dbReference>
<keyword evidence="7" id="KW-0503">Monooxygenase</keyword>
<accession>A0ABY6N3R3</accession>
<name>A0ABY6N3R3_9ALTE</name>
<proteinExistence type="inferred from homology"/>
<keyword evidence="6" id="KW-0560">Oxidoreductase</keyword>
<dbReference type="Gene3D" id="3.50.50.60">
    <property type="entry name" value="FAD/NAD(P)-binding domain"/>
    <property type="match status" value="2"/>
</dbReference>
<dbReference type="InterPro" id="IPR002938">
    <property type="entry name" value="FAD-bd"/>
</dbReference>
<dbReference type="PROSITE" id="PS51257">
    <property type="entry name" value="PROKAR_LIPOPROTEIN"/>
    <property type="match status" value="1"/>
</dbReference>
<dbReference type="EMBL" id="CP100390">
    <property type="protein sequence ID" value="UZE96756.1"/>
    <property type="molecule type" value="Genomic_DNA"/>
</dbReference>
<comment type="similarity">
    <text evidence="3">Belongs to the UbiH/COQ6 family.</text>
</comment>
<dbReference type="InterPro" id="IPR051205">
    <property type="entry name" value="UbiH/COQ6_monooxygenase"/>
</dbReference>
<dbReference type="InterPro" id="IPR010971">
    <property type="entry name" value="UbiH/COQ6"/>
</dbReference>
<dbReference type="NCBIfam" id="TIGR01988">
    <property type="entry name" value="Ubi-OHases"/>
    <property type="match status" value="1"/>
</dbReference>
<organism evidence="9 10">
    <name type="scientific">Alkalimarinus alittae</name>
    <dbReference type="NCBI Taxonomy" id="2961619"/>
    <lineage>
        <taxon>Bacteria</taxon>
        <taxon>Pseudomonadati</taxon>
        <taxon>Pseudomonadota</taxon>
        <taxon>Gammaproteobacteria</taxon>
        <taxon>Alteromonadales</taxon>
        <taxon>Alteromonadaceae</taxon>
        <taxon>Alkalimarinus</taxon>
    </lineage>
</organism>
<gene>
    <name evidence="9" type="ORF">NKI27_03115</name>
</gene>
<comment type="pathway">
    <text evidence="2">Cofactor biosynthesis; ubiquinone biosynthesis.</text>
</comment>
<evidence type="ECO:0000313" key="10">
    <source>
        <dbReference type="Proteomes" id="UP001163739"/>
    </source>
</evidence>
<dbReference type="Pfam" id="PF01494">
    <property type="entry name" value="FAD_binding_3"/>
    <property type="match status" value="1"/>
</dbReference>
<dbReference type="SUPFAM" id="SSF51905">
    <property type="entry name" value="FAD/NAD(P)-binding domain"/>
    <property type="match status" value="1"/>
</dbReference>
<keyword evidence="9" id="KW-0830">Ubiquinone</keyword>
<evidence type="ECO:0000256" key="3">
    <source>
        <dbReference type="ARBA" id="ARBA00005349"/>
    </source>
</evidence>
<evidence type="ECO:0000256" key="6">
    <source>
        <dbReference type="ARBA" id="ARBA00023002"/>
    </source>
</evidence>
<protein>
    <submittedName>
        <fullName evidence="9">UbiH/UbiF/VisC/COQ6 family ubiquinone biosynthesis hydroxylase</fullName>
    </submittedName>
</protein>
<keyword evidence="4" id="KW-0285">Flavoprotein</keyword>
<keyword evidence="5" id="KW-0274">FAD</keyword>
<feature type="domain" description="FAD-binding" evidence="8">
    <location>
        <begin position="61"/>
        <end position="370"/>
    </location>
</feature>
<dbReference type="PANTHER" id="PTHR43876:SF7">
    <property type="entry name" value="UBIQUINONE BIOSYNTHESIS MONOOXYGENASE COQ6, MITOCHONDRIAL"/>
    <property type="match status" value="1"/>
</dbReference>
<evidence type="ECO:0000259" key="8">
    <source>
        <dbReference type="Pfam" id="PF01494"/>
    </source>
</evidence>
<evidence type="ECO:0000256" key="2">
    <source>
        <dbReference type="ARBA" id="ARBA00004749"/>
    </source>
</evidence>
<dbReference type="PRINTS" id="PR00420">
    <property type="entry name" value="RNGMNOXGNASE"/>
</dbReference>
<evidence type="ECO:0000256" key="5">
    <source>
        <dbReference type="ARBA" id="ARBA00022827"/>
    </source>
</evidence>
<dbReference type="InterPro" id="IPR018168">
    <property type="entry name" value="Ubi_Hdrlase_CS"/>
</dbReference>
<evidence type="ECO:0000256" key="7">
    <source>
        <dbReference type="ARBA" id="ARBA00023033"/>
    </source>
</evidence>
<dbReference type="RefSeq" id="WP_265048241.1">
    <property type="nucleotide sequence ID" value="NZ_CP100390.1"/>
</dbReference>
<evidence type="ECO:0000256" key="1">
    <source>
        <dbReference type="ARBA" id="ARBA00001974"/>
    </source>
</evidence>
<reference evidence="9" key="1">
    <citation type="submission" date="2022-06" db="EMBL/GenBank/DDBJ databases">
        <title>Alkalimarinus sp. nov., isolated from gut of a Alitta virens.</title>
        <authorList>
            <person name="Yang A.I."/>
            <person name="Shin N.-R."/>
        </authorList>
    </citation>
    <scope>NUCLEOTIDE SEQUENCE</scope>
    <source>
        <strain evidence="9">A2M4</strain>
    </source>
</reference>